<feature type="chain" id="PRO_5003557377" evidence="3">
    <location>
        <begin position="26"/>
        <end position="724"/>
    </location>
</feature>
<dbReference type="SUPFAM" id="SSF52279">
    <property type="entry name" value="Beta-D-glucan exohydrolase, C-terminal domain"/>
    <property type="match status" value="1"/>
</dbReference>
<keyword evidence="2 5" id="KW-0378">Hydrolase</keyword>
<accession>H1Y299</accession>
<dbReference type="InterPro" id="IPR001764">
    <property type="entry name" value="Glyco_hydro_3_N"/>
</dbReference>
<dbReference type="PANTHER" id="PTHR42715">
    <property type="entry name" value="BETA-GLUCOSIDASE"/>
    <property type="match status" value="1"/>
</dbReference>
<sequence>MIKGKSVNYVMICLALLCASNQTSAQNKNEAAIDQKIGLIVKKMTLAEKIAMLHGNALFSSAGVKRLNIPELTCDDGPLGVREEVLRFDWKSANWTTDSATFMPNGSAIAATWNPAMAKLYGIVIGEEANARKKIVMLAPAFNICRVPLNGRTYEYYSEDPLLNAQLAVQAVKGIQSQHVAACVKHFAVNSQEANRNTVNSVVDERALHEIYLPAFKASIQQGNAYTIMSAYNKVNGKWCSENDYLLNKTLKKEWGFKGAVISDWGGVHSTIDAAKAGLDIEMGSSGPYNQWYFAAPLLAAVKNKQVDEKLIDDKVKRILWVMYHTSMSTQHPDGKIGTAAHARAAYNIASESIVLLKNEANMLPLKTANIKSIAVIGDNATRKFAQGGFGAGVKAKYEITALAGLRSKLNANIDIKYAQGYQANYLAANTPEQNAQSDKPDTALISQAVAVAKSADVAILFIGSNREYESEGGDRKNLDLPFGEQQLVDAVTAANAKTIIVVIGGAPYDLNKIKKNNQTILWSWFNGSEGGNALVDVLTGKVNPSGKLPFTFPASLNDSPAFALNTYPGDDLTANYKESILVGYRWFDTRKIEPLYCFGYGLSYTDFNYAGLKTDKKKYNLNDKIIVSLDLKNSGLLAGKETVQLYVNKPNAKVMMPEKQLKAFTKVNVESGKISKVAMALKVKDLAYYNIEKKEWVVEPGEYKLMVGSSSRDIRQTVTVNVN</sequence>
<dbReference type="Pfam" id="PF01915">
    <property type="entry name" value="Glyco_hydro_3_C"/>
    <property type="match status" value="1"/>
</dbReference>
<protein>
    <submittedName>
        <fullName evidence="5">Glycoside hydrolase family 3 domain protein</fullName>
    </submittedName>
</protein>
<organism evidence="5 6">
    <name type="scientific">Mucilaginibacter paludis DSM 18603</name>
    <dbReference type="NCBI Taxonomy" id="714943"/>
    <lineage>
        <taxon>Bacteria</taxon>
        <taxon>Pseudomonadati</taxon>
        <taxon>Bacteroidota</taxon>
        <taxon>Sphingobacteriia</taxon>
        <taxon>Sphingobacteriales</taxon>
        <taxon>Sphingobacteriaceae</taxon>
        <taxon>Mucilaginibacter</taxon>
    </lineage>
</organism>
<dbReference type="InterPro" id="IPR036962">
    <property type="entry name" value="Glyco_hydro_3_N_sf"/>
</dbReference>
<dbReference type="InterPro" id="IPR017853">
    <property type="entry name" value="GH"/>
</dbReference>
<evidence type="ECO:0000313" key="5">
    <source>
        <dbReference type="EMBL" id="EHQ27879.1"/>
    </source>
</evidence>
<dbReference type="HOGENOM" id="CLU_004542_4_1_10"/>
<keyword evidence="3" id="KW-0732">Signal</keyword>
<dbReference type="AlphaFoldDB" id="H1Y299"/>
<evidence type="ECO:0000259" key="4">
    <source>
        <dbReference type="SMART" id="SM01217"/>
    </source>
</evidence>
<dbReference type="InterPro" id="IPR002772">
    <property type="entry name" value="Glyco_hydro_3_C"/>
</dbReference>
<dbReference type="InterPro" id="IPR036881">
    <property type="entry name" value="Glyco_hydro_3_C_sf"/>
</dbReference>
<dbReference type="GO" id="GO:0008422">
    <property type="term" value="F:beta-glucosidase activity"/>
    <property type="evidence" value="ECO:0007669"/>
    <property type="project" value="UniProtKB-ARBA"/>
</dbReference>
<dbReference type="OrthoDB" id="9758670at2"/>
<comment type="similarity">
    <text evidence="1">Belongs to the glycosyl hydrolase 3 family.</text>
</comment>
<keyword evidence="6" id="KW-1185">Reference proteome</keyword>
<dbReference type="GO" id="GO:0005975">
    <property type="term" value="P:carbohydrate metabolic process"/>
    <property type="evidence" value="ECO:0007669"/>
    <property type="project" value="InterPro"/>
</dbReference>
<dbReference type="STRING" id="714943.Mucpa_3781"/>
<dbReference type="Gene3D" id="2.60.40.10">
    <property type="entry name" value="Immunoglobulins"/>
    <property type="match status" value="1"/>
</dbReference>
<dbReference type="Proteomes" id="UP000002774">
    <property type="component" value="Chromosome"/>
</dbReference>
<gene>
    <name evidence="5" type="ORF">Mucpa_3781</name>
</gene>
<dbReference type="InterPro" id="IPR050288">
    <property type="entry name" value="Cellulose_deg_GH3"/>
</dbReference>
<dbReference type="Gene3D" id="3.20.20.300">
    <property type="entry name" value="Glycoside hydrolase, family 3, N-terminal domain"/>
    <property type="match status" value="1"/>
</dbReference>
<dbReference type="Gene3D" id="3.40.50.1700">
    <property type="entry name" value="Glycoside hydrolase family 3 C-terminal domain"/>
    <property type="match status" value="1"/>
</dbReference>
<feature type="signal peptide" evidence="3">
    <location>
        <begin position="1"/>
        <end position="25"/>
    </location>
</feature>
<dbReference type="SUPFAM" id="SSF51445">
    <property type="entry name" value="(Trans)glycosidases"/>
    <property type="match status" value="1"/>
</dbReference>
<feature type="domain" description="Fibronectin type III-like" evidence="4">
    <location>
        <begin position="642"/>
        <end position="712"/>
    </location>
</feature>
<dbReference type="InterPro" id="IPR013783">
    <property type="entry name" value="Ig-like_fold"/>
</dbReference>
<dbReference type="eggNOG" id="COG1472">
    <property type="taxonomic scope" value="Bacteria"/>
</dbReference>
<evidence type="ECO:0000256" key="2">
    <source>
        <dbReference type="ARBA" id="ARBA00022801"/>
    </source>
</evidence>
<evidence type="ECO:0000313" key="6">
    <source>
        <dbReference type="Proteomes" id="UP000002774"/>
    </source>
</evidence>
<proteinExistence type="inferred from homology"/>
<dbReference type="EMBL" id="CM001403">
    <property type="protein sequence ID" value="EHQ27879.1"/>
    <property type="molecule type" value="Genomic_DNA"/>
</dbReference>
<dbReference type="RefSeq" id="WP_008508493.1">
    <property type="nucleotide sequence ID" value="NZ_CM001403.1"/>
</dbReference>
<dbReference type="Pfam" id="PF14310">
    <property type="entry name" value="Fn3-like"/>
    <property type="match status" value="1"/>
</dbReference>
<dbReference type="SMART" id="SM01217">
    <property type="entry name" value="Fn3_like"/>
    <property type="match status" value="1"/>
</dbReference>
<reference evidence="5" key="1">
    <citation type="submission" date="2011-09" db="EMBL/GenBank/DDBJ databases">
        <title>The permanent draft genome of Mucilaginibacter paludis DSM 18603.</title>
        <authorList>
            <consortium name="US DOE Joint Genome Institute (JGI-PGF)"/>
            <person name="Lucas S."/>
            <person name="Han J."/>
            <person name="Lapidus A."/>
            <person name="Bruce D."/>
            <person name="Goodwin L."/>
            <person name="Pitluck S."/>
            <person name="Peters L."/>
            <person name="Kyrpides N."/>
            <person name="Mavromatis K."/>
            <person name="Ivanova N."/>
            <person name="Mikhailova N."/>
            <person name="Held B."/>
            <person name="Detter J.C."/>
            <person name="Tapia R."/>
            <person name="Han C."/>
            <person name="Land M."/>
            <person name="Hauser L."/>
            <person name="Markowitz V."/>
            <person name="Cheng J.-F."/>
            <person name="Hugenholtz P."/>
            <person name="Woyke T."/>
            <person name="Wu D."/>
            <person name="Tindall B."/>
            <person name="Brambilla E."/>
            <person name="Klenk H.-P."/>
            <person name="Eisen J.A."/>
        </authorList>
    </citation>
    <scope>NUCLEOTIDE SEQUENCE [LARGE SCALE GENOMIC DNA]</scope>
    <source>
        <strain evidence="5">DSM 18603</strain>
    </source>
</reference>
<dbReference type="InterPro" id="IPR026891">
    <property type="entry name" value="Fn3-like"/>
</dbReference>
<evidence type="ECO:0000256" key="3">
    <source>
        <dbReference type="SAM" id="SignalP"/>
    </source>
</evidence>
<dbReference type="FunFam" id="2.60.40.10:FF:000495">
    <property type="entry name" value="Periplasmic beta-glucosidase"/>
    <property type="match status" value="1"/>
</dbReference>
<dbReference type="PANTHER" id="PTHR42715:SF10">
    <property type="entry name" value="BETA-GLUCOSIDASE"/>
    <property type="match status" value="1"/>
</dbReference>
<dbReference type="PRINTS" id="PR00133">
    <property type="entry name" value="GLHYDRLASE3"/>
</dbReference>
<dbReference type="Pfam" id="PF00933">
    <property type="entry name" value="Glyco_hydro_3"/>
    <property type="match status" value="1"/>
</dbReference>
<name>H1Y299_9SPHI</name>
<evidence type="ECO:0000256" key="1">
    <source>
        <dbReference type="ARBA" id="ARBA00005336"/>
    </source>
</evidence>